<gene>
    <name evidence="2" type="ORF">Tco_1031930</name>
</gene>
<dbReference type="Proteomes" id="UP001151760">
    <property type="component" value="Unassembled WGS sequence"/>
</dbReference>
<accession>A0ABQ5GB73</accession>
<reference evidence="2" key="1">
    <citation type="journal article" date="2022" name="Int. J. Mol. Sci.">
        <title>Draft Genome of Tanacetum Coccineum: Genomic Comparison of Closely Related Tanacetum-Family Plants.</title>
        <authorList>
            <person name="Yamashiro T."/>
            <person name="Shiraishi A."/>
            <person name="Nakayama K."/>
            <person name="Satake H."/>
        </authorList>
    </citation>
    <scope>NUCLEOTIDE SEQUENCE</scope>
</reference>
<sequence>MLIDRSLTLHTDGAISYVCDYKVSCETIVPTVVDGEGSMLYYTDSQAYTSSMSQILKACFNQNPDSVVDCMQMAIDNRIDCCLPNLNEPFFETKVNMNDSFEYYKTDNYSLDDMLEFGNQDKKVVEKREEVVYRLDLRKQDDMLHMEEKNTDNYSLDDMLDSGNQDEQVAEKGE</sequence>
<dbReference type="EMBL" id="BQNB010018277">
    <property type="protein sequence ID" value="GJT72644.1"/>
    <property type="molecule type" value="Genomic_DNA"/>
</dbReference>
<name>A0ABQ5GB73_9ASTR</name>
<proteinExistence type="predicted"/>
<comment type="caution">
    <text evidence="2">The sequence shown here is derived from an EMBL/GenBank/DDBJ whole genome shotgun (WGS) entry which is preliminary data.</text>
</comment>
<evidence type="ECO:0000313" key="3">
    <source>
        <dbReference type="Proteomes" id="UP001151760"/>
    </source>
</evidence>
<protein>
    <submittedName>
        <fullName evidence="2">Uncharacterized protein</fullName>
    </submittedName>
</protein>
<evidence type="ECO:0000313" key="2">
    <source>
        <dbReference type="EMBL" id="GJT72644.1"/>
    </source>
</evidence>
<feature type="region of interest" description="Disordered" evidence="1">
    <location>
        <begin position="146"/>
        <end position="174"/>
    </location>
</feature>
<keyword evidence="3" id="KW-1185">Reference proteome</keyword>
<reference evidence="2" key="2">
    <citation type="submission" date="2022-01" db="EMBL/GenBank/DDBJ databases">
        <authorList>
            <person name="Yamashiro T."/>
            <person name="Shiraishi A."/>
            <person name="Satake H."/>
            <person name="Nakayama K."/>
        </authorList>
    </citation>
    <scope>NUCLEOTIDE SEQUENCE</scope>
</reference>
<organism evidence="2 3">
    <name type="scientific">Tanacetum coccineum</name>
    <dbReference type="NCBI Taxonomy" id="301880"/>
    <lineage>
        <taxon>Eukaryota</taxon>
        <taxon>Viridiplantae</taxon>
        <taxon>Streptophyta</taxon>
        <taxon>Embryophyta</taxon>
        <taxon>Tracheophyta</taxon>
        <taxon>Spermatophyta</taxon>
        <taxon>Magnoliopsida</taxon>
        <taxon>eudicotyledons</taxon>
        <taxon>Gunneridae</taxon>
        <taxon>Pentapetalae</taxon>
        <taxon>asterids</taxon>
        <taxon>campanulids</taxon>
        <taxon>Asterales</taxon>
        <taxon>Asteraceae</taxon>
        <taxon>Asteroideae</taxon>
        <taxon>Anthemideae</taxon>
        <taxon>Anthemidinae</taxon>
        <taxon>Tanacetum</taxon>
    </lineage>
</organism>
<evidence type="ECO:0000256" key="1">
    <source>
        <dbReference type="SAM" id="MobiDB-lite"/>
    </source>
</evidence>